<evidence type="ECO:0000313" key="2">
    <source>
        <dbReference type="EMBL" id="TAA28663.1"/>
    </source>
</evidence>
<name>A0A4Q8LI21_9GAMM</name>
<feature type="transmembrane region" description="Helical" evidence="1">
    <location>
        <begin position="36"/>
        <end position="55"/>
    </location>
</feature>
<feature type="transmembrane region" description="Helical" evidence="1">
    <location>
        <begin position="93"/>
        <end position="112"/>
    </location>
</feature>
<dbReference type="EMBL" id="SHMC01000001">
    <property type="protein sequence ID" value="TAA28663.1"/>
    <property type="molecule type" value="Genomic_DNA"/>
</dbReference>
<keyword evidence="1" id="KW-1133">Transmembrane helix</keyword>
<dbReference type="RefSeq" id="WP_130550187.1">
    <property type="nucleotide sequence ID" value="NZ_SHMC01000001.1"/>
</dbReference>
<accession>A0A4Q8LI21</accession>
<gene>
    <name evidence="2" type="ORF">EA660_03535</name>
</gene>
<dbReference type="Proteomes" id="UP000292627">
    <property type="component" value="Unassembled WGS sequence"/>
</dbReference>
<organism evidence="2 3">
    <name type="scientific">Pseudoxanthomonas winnipegensis</name>
    <dbReference type="NCBI Taxonomy" id="2480810"/>
    <lineage>
        <taxon>Bacteria</taxon>
        <taxon>Pseudomonadati</taxon>
        <taxon>Pseudomonadota</taxon>
        <taxon>Gammaproteobacteria</taxon>
        <taxon>Lysobacterales</taxon>
        <taxon>Lysobacteraceae</taxon>
        <taxon>Pseudoxanthomonas</taxon>
    </lineage>
</organism>
<keyword evidence="1" id="KW-0812">Transmembrane</keyword>
<comment type="caution">
    <text evidence="2">The sequence shown here is derived from an EMBL/GenBank/DDBJ whole genome shotgun (WGS) entry which is preliminary data.</text>
</comment>
<evidence type="ECO:0000313" key="3">
    <source>
        <dbReference type="Proteomes" id="UP000292627"/>
    </source>
</evidence>
<sequence length="125" mass="13884">MFFRAWVMLSMAIFRLWPLLATGVYARRHPVSQGTWGVALAATCVLLVIAQVSAMRCSSEQLSHTRGLFAIGAAMSTGWTYVDALLVPAVVTAVLLLSVVMALLPRAPARYLRLVQRMLRHRMQQ</sequence>
<keyword evidence="1" id="KW-0472">Membrane</keyword>
<proteinExistence type="predicted"/>
<protein>
    <submittedName>
        <fullName evidence="2">Uncharacterized protein</fullName>
    </submittedName>
</protein>
<dbReference type="AlphaFoldDB" id="A0A4Q8LI21"/>
<reference evidence="2 3" key="1">
    <citation type="submission" date="2019-02" db="EMBL/GenBank/DDBJ databases">
        <title>WGS of Pseudoxanthomonas species novum from clinical isolates.</title>
        <authorList>
            <person name="Bernier A.-M."/>
            <person name="Bernard K."/>
            <person name="Vachon A."/>
        </authorList>
    </citation>
    <scope>NUCLEOTIDE SEQUENCE [LARGE SCALE GENOMIC DNA]</scope>
    <source>
        <strain evidence="2 3">NML171200</strain>
    </source>
</reference>
<evidence type="ECO:0000256" key="1">
    <source>
        <dbReference type="SAM" id="Phobius"/>
    </source>
</evidence>
<dbReference type="OrthoDB" id="9914864at2"/>